<dbReference type="VEuPathDB" id="CryptoDB:Vbra_18065"/>
<accession>A0A0G4GK82</accession>
<keyword evidence="3" id="KW-1185">Reference proteome</keyword>
<gene>
    <name evidence="2" type="ORF">Vbra_18065</name>
</gene>
<evidence type="ECO:0000313" key="2">
    <source>
        <dbReference type="EMBL" id="CEM30307.1"/>
    </source>
</evidence>
<name>A0A0G4GK82_VITBC</name>
<feature type="compositionally biased region" description="Basic and acidic residues" evidence="1">
    <location>
        <begin position="34"/>
        <end position="46"/>
    </location>
</feature>
<dbReference type="AlphaFoldDB" id="A0A0G4GK82"/>
<dbReference type="Proteomes" id="UP000041254">
    <property type="component" value="Unassembled WGS sequence"/>
</dbReference>
<dbReference type="InParanoid" id="A0A0G4GK82"/>
<protein>
    <submittedName>
        <fullName evidence="2">Uncharacterized protein</fullName>
    </submittedName>
</protein>
<reference evidence="2 3" key="1">
    <citation type="submission" date="2014-11" db="EMBL/GenBank/DDBJ databases">
        <authorList>
            <person name="Zhu J."/>
            <person name="Qi W."/>
            <person name="Song R."/>
        </authorList>
    </citation>
    <scope>NUCLEOTIDE SEQUENCE [LARGE SCALE GENOMIC DNA]</scope>
</reference>
<dbReference type="EMBL" id="CDMY01000696">
    <property type="protein sequence ID" value="CEM30307.1"/>
    <property type="molecule type" value="Genomic_DNA"/>
</dbReference>
<organism evidence="2 3">
    <name type="scientific">Vitrella brassicaformis (strain CCMP3155)</name>
    <dbReference type="NCBI Taxonomy" id="1169540"/>
    <lineage>
        <taxon>Eukaryota</taxon>
        <taxon>Sar</taxon>
        <taxon>Alveolata</taxon>
        <taxon>Colpodellida</taxon>
        <taxon>Vitrellaceae</taxon>
        <taxon>Vitrella</taxon>
    </lineage>
</organism>
<sequence length="148" mass="16608">MAQLTFRPVINKASARLQRSEPIHERLYGLASKGPKEAPVNKEETYSPRINKNSARLSRGSVHERLYSLHSHRLSEKARKYEEAGRCAFTPQGKGFGGSPRVFAESGNIWLELYGLRQYQADKWAQLWGPVWGNGGPHRPCGGALFSD</sequence>
<proteinExistence type="predicted"/>
<feature type="region of interest" description="Disordered" evidence="1">
    <location>
        <begin position="31"/>
        <end position="54"/>
    </location>
</feature>
<evidence type="ECO:0000256" key="1">
    <source>
        <dbReference type="SAM" id="MobiDB-lite"/>
    </source>
</evidence>
<evidence type="ECO:0000313" key="3">
    <source>
        <dbReference type="Proteomes" id="UP000041254"/>
    </source>
</evidence>